<dbReference type="AlphaFoldDB" id="A0A6A6M902"/>
<feature type="region of interest" description="Disordered" evidence="1">
    <location>
        <begin position="1"/>
        <end position="25"/>
    </location>
</feature>
<accession>A0A6A6M902</accession>
<dbReference type="InterPro" id="IPR025640">
    <property type="entry name" value="GYF_2"/>
</dbReference>
<protein>
    <recommendedName>
        <fullName evidence="2">GYF domain-containing protein</fullName>
    </recommendedName>
</protein>
<proteinExistence type="predicted"/>
<feature type="domain" description="GYF" evidence="2">
    <location>
        <begin position="40"/>
        <end position="90"/>
    </location>
</feature>
<dbReference type="InterPro" id="IPR035445">
    <property type="entry name" value="GYF-like_dom_sf"/>
</dbReference>
<name>A0A6A6M902_HEVBR</name>
<sequence>MSSEDGSQDHQYQQPRYYQQTSGAGNSFEGSYGQVVEVGWYILGENQQHVGPYASSELHDHFLNGYISESTLVWSEGRTVWQPLSSIPELISRVSQQGADSTTAVFPFHLLNGDSYPEMFCPAPVPAKNDNELENWHEYSLHVIKAMYIVAGPCLQQRKVVEGS</sequence>
<dbReference type="SUPFAM" id="SSF55277">
    <property type="entry name" value="GYF domain"/>
    <property type="match status" value="1"/>
</dbReference>
<comment type="caution">
    <text evidence="3">The sequence shown here is derived from an EMBL/GenBank/DDBJ whole genome shotgun (WGS) entry which is preliminary data.</text>
</comment>
<dbReference type="EMBL" id="JAAGAX010000007">
    <property type="protein sequence ID" value="KAF2308923.1"/>
    <property type="molecule type" value="Genomic_DNA"/>
</dbReference>
<gene>
    <name evidence="3" type="ORF">GH714_024325</name>
</gene>
<evidence type="ECO:0000256" key="1">
    <source>
        <dbReference type="SAM" id="MobiDB-lite"/>
    </source>
</evidence>
<organism evidence="3 4">
    <name type="scientific">Hevea brasiliensis</name>
    <name type="common">Para rubber tree</name>
    <name type="synonym">Siphonia brasiliensis</name>
    <dbReference type="NCBI Taxonomy" id="3981"/>
    <lineage>
        <taxon>Eukaryota</taxon>
        <taxon>Viridiplantae</taxon>
        <taxon>Streptophyta</taxon>
        <taxon>Embryophyta</taxon>
        <taxon>Tracheophyta</taxon>
        <taxon>Spermatophyta</taxon>
        <taxon>Magnoliopsida</taxon>
        <taxon>eudicotyledons</taxon>
        <taxon>Gunneridae</taxon>
        <taxon>Pentapetalae</taxon>
        <taxon>rosids</taxon>
        <taxon>fabids</taxon>
        <taxon>Malpighiales</taxon>
        <taxon>Euphorbiaceae</taxon>
        <taxon>Crotonoideae</taxon>
        <taxon>Micrandreae</taxon>
        <taxon>Hevea</taxon>
    </lineage>
</organism>
<dbReference type="Pfam" id="PF14237">
    <property type="entry name" value="GYF_2"/>
    <property type="match status" value="1"/>
</dbReference>
<evidence type="ECO:0000313" key="4">
    <source>
        <dbReference type="Proteomes" id="UP000467840"/>
    </source>
</evidence>
<evidence type="ECO:0000259" key="2">
    <source>
        <dbReference type="Pfam" id="PF14237"/>
    </source>
</evidence>
<dbReference type="Proteomes" id="UP000467840">
    <property type="component" value="Chromosome 17"/>
</dbReference>
<keyword evidence="4" id="KW-1185">Reference proteome</keyword>
<reference evidence="3 4" key="1">
    <citation type="journal article" date="2020" name="Mol. Plant">
        <title>The Chromosome-Based Rubber Tree Genome Provides New Insights into Spurge Genome Evolution and Rubber Biosynthesis.</title>
        <authorList>
            <person name="Liu J."/>
            <person name="Shi C."/>
            <person name="Shi C.C."/>
            <person name="Li W."/>
            <person name="Zhang Q.J."/>
            <person name="Zhang Y."/>
            <person name="Li K."/>
            <person name="Lu H.F."/>
            <person name="Shi C."/>
            <person name="Zhu S.T."/>
            <person name="Xiao Z.Y."/>
            <person name="Nan H."/>
            <person name="Yue Y."/>
            <person name="Zhu X.G."/>
            <person name="Wu Y."/>
            <person name="Hong X.N."/>
            <person name="Fan G.Y."/>
            <person name="Tong Y."/>
            <person name="Zhang D."/>
            <person name="Mao C.L."/>
            <person name="Liu Y.L."/>
            <person name="Hao S.J."/>
            <person name="Liu W.Q."/>
            <person name="Lv M.Q."/>
            <person name="Zhang H.B."/>
            <person name="Liu Y."/>
            <person name="Hu-Tang G.R."/>
            <person name="Wang J.P."/>
            <person name="Wang J.H."/>
            <person name="Sun Y.H."/>
            <person name="Ni S.B."/>
            <person name="Chen W.B."/>
            <person name="Zhang X.C."/>
            <person name="Jiao Y.N."/>
            <person name="Eichler E.E."/>
            <person name="Li G.H."/>
            <person name="Liu X."/>
            <person name="Gao L.Z."/>
        </authorList>
    </citation>
    <scope>NUCLEOTIDE SEQUENCE [LARGE SCALE GENOMIC DNA]</scope>
    <source>
        <strain evidence="4">cv. GT1</strain>
        <tissue evidence="3">Leaf</tissue>
    </source>
</reference>
<evidence type="ECO:0000313" key="3">
    <source>
        <dbReference type="EMBL" id="KAF2308923.1"/>
    </source>
</evidence>